<reference evidence="2" key="1">
    <citation type="journal article" date="2019" name="Int. J. Syst. Evol. Microbiol.">
        <title>The Global Catalogue of Microorganisms (GCM) 10K type strain sequencing project: providing services to taxonomists for standard genome sequencing and annotation.</title>
        <authorList>
            <consortium name="The Broad Institute Genomics Platform"/>
            <consortium name="The Broad Institute Genome Sequencing Center for Infectious Disease"/>
            <person name="Wu L."/>
            <person name="Ma J."/>
        </authorList>
    </citation>
    <scope>NUCLEOTIDE SEQUENCE [LARGE SCALE GENOMIC DNA]</scope>
    <source>
        <strain evidence="2">JCM 17217</strain>
    </source>
</reference>
<protein>
    <recommendedName>
        <fullName evidence="3">Membrane-anchored protein</fullName>
    </recommendedName>
</protein>
<sequence length="184" mass="20348">MKTDLLTWFSAPTRRRPLLRLLVAAQVLYILGVAGAGYATTALGQQVVLATTPIDPRNLLYGDFVRLRYAISESPLRLWHDAAPPRRRQAVFVLLAAGPDSLSTAIGVYPQAPKPSMGQAVLRGWVTDVYRSSFSLRFNLERYYVPEGSGLRLEKAGRLHPLRVRVSIAPWGQARIASVAVPKK</sequence>
<evidence type="ECO:0000313" key="1">
    <source>
        <dbReference type="EMBL" id="GAA3981416.1"/>
    </source>
</evidence>
<dbReference type="InterPro" id="IPR025833">
    <property type="entry name" value="GDYXXLXY"/>
</dbReference>
<keyword evidence="2" id="KW-1185">Reference proteome</keyword>
<proteinExistence type="predicted"/>
<accession>A0ABP7QF15</accession>
<organism evidence="1 2">
    <name type="scientific">Hymenobacter antarcticus</name>
    <dbReference type="NCBI Taxonomy" id="486270"/>
    <lineage>
        <taxon>Bacteria</taxon>
        <taxon>Pseudomonadati</taxon>
        <taxon>Bacteroidota</taxon>
        <taxon>Cytophagia</taxon>
        <taxon>Cytophagales</taxon>
        <taxon>Hymenobacteraceae</taxon>
        <taxon>Hymenobacter</taxon>
    </lineage>
</organism>
<evidence type="ECO:0008006" key="3">
    <source>
        <dbReference type="Google" id="ProtNLM"/>
    </source>
</evidence>
<gene>
    <name evidence="1" type="ORF">GCM10022407_28350</name>
</gene>
<comment type="caution">
    <text evidence="1">The sequence shown here is derived from an EMBL/GenBank/DDBJ whole genome shotgun (WGS) entry which is preliminary data.</text>
</comment>
<dbReference type="EMBL" id="BAABDI010000020">
    <property type="protein sequence ID" value="GAA3981416.1"/>
    <property type="molecule type" value="Genomic_DNA"/>
</dbReference>
<dbReference type="RefSeq" id="WP_345125426.1">
    <property type="nucleotide sequence ID" value="NZ_BAABDI010000020.1"/>
</dbReference>
<name>A0ABP7QF15_9BACT</name>
<evidence type="ECO:0000313" key="2">
    <source>
        <dbReference type="Proteomes" id="UP001501556"/>
    </source>
</evidence>
<dbReference type="Pfam" id="PF14345">
    <property type="entry name" value="GDYXXLXY"/>
    <property type="match status" value="1"/>
</dbReference>
<dbReference type="Proteomes" id="UP001501556">
    <property type="component" value="Unassembled WGS sequence"/>
</dbReference>